<protein>
    <submittedName>
        <fullName evidence="3">Uncharacterized protein</fullName>
    </submittedName>
</protein>
<keyword evidence="2" id="KW-1133">Transmembrane helix</keyword>
<organism evidence="3">
    <name type="scientific">Telmatobacter sp. DSM 110680</name>
    <dbReference type="NCBI Taxonomy" id="3036704"/>
    <lineage>
        <taxon>Bacteria</taxon>
        <taxon>Pseudomonadati</taxon>
        <taxon>Acidobacteriota</taxon>
        <taxon>Terriglobia</taxon>
        <taxon>Terriglobales</taxon>
        <taxon>Acidobacteriaceae</taxon>
        <taxon>Telmatobacter</taxon>
    </lineage>
</organism>
<gene>
    <name evidence="3" type="ORF">P8935_01615</name>
</gene>
<accession>A0AAU7DL00</accession>
<keyword evidence="2" id="KW-0472">Membrane</keyword>
<feature type="region of interest" description="Disordered" evidence="1">
    <location>
        <begin position="286"/>
        <end position="315"/>
    </location>
</feature>
<evidence type="ECO:0000256" key="2">
    <source>
        <dbReference type="SAM" id="Phobius"/>
    </source>
</evidence>
<dbReference type="RefSeq" id="WP_348263267.1">
    <property type="nucleotide sequence ID" value="NZ_CP121196.1"/>
</dbReference>
<proteinExistence type="predicted"/>
<dbReference type="AlphaFoldDB" id="A0AAU7DL00"/>
<evidence type="ECO:0000313" key="3">
    <source>
        <dbReference type="EMBL" id="XBH18041.1"/>
    </source>
</evidence>
<evidence type="ECO:0000256" key="1">
    <source>
        <dbReference type="SAM" id="MobiDB-lite"/>
    </source>
</evidence>
<sequence>MKTSVCSTISFAGSKLPFVILPTVVGLLTVKRGILSLLLGVTFAAVLGSFTQCAWAGTTTLTFDEFVNGTTLTTQYQNVGVTISGAQVIQTNSTYPPVSYPNVVFPPSGLMTFSFSVGGVKTVSAFVTVYVSLGEPPVSINAYDSSNNLLGSSALSTDGTDAFLSVTTSGNPIAYVNIQGGGGQYTVDNFSFTTSSPTYSCTGFQSPFNVALALTHKTNRAIPLKAQIFDTSNNLVTPATLGTSAPPVVSVSYQSGTSPAVNETSLLDPLGRQVLAISSASMRPPRHGRLIWPQPHSLHREPTRSQCKLAMRPTR</sequence>
<name>A0AAU7DL00_9BACT</name>
<feature type="transmembrane region" description="Helical" evidence="2">
    <location>
        <begin position="12"/>
        <end position="30"/>
    </location>
</feature>
<reference evidence="3" key="1">
    <citation type="submission" date="2023-03" db="EMBL/GenBank/DDBJ databases">
        <title>Edaphobacter sp.</title>
        <authorList>
            <person name="Huber K.J."/>
            <person name="Papendorf J."/>
            <person name="Pilke C."/>
            <person name="Bunk B."/>
            <person name="Sproeer C."/>
            <person name="Pester M."/>
        </authorList>
    </citation>
    <scope>NUCLEOTIDE SEQUENCE</scope>
    <source>
        <strain evidence="3">DSM 110680</strain>
    </source>
</reference>
<dbReference type="EMBL" id="CP121196">
    <property type="protein sequence ID" value="XBH18041.1"/>
    <property type="molecule type" value="Genomic_DNA"/>
</dbReference>
<feature type="transmembrane region" description="Helical" evidence="2">
    <location>
        <begin position="37"/>
        <end position="57"/>
    </location>
</feature>
<keyword evidence="2" id="KW-0812">Transmembrane</keyword>